<dbReference type="AlphaFoldDB" id="A0A7J0F3S0"/>
<dbReference type="Proteomes" id="UP000585474">
    <property type="component" value="Unassembled WGS sequence"/>
</dbReference>
<evidence type="ECO:0000313" key="3">
    <source>
        <dbReference type="EMBL" id="GFY93338.1"/>
    </source>
</evidence>
<reference evidence="3 4" key="1">
    <citation type="submission" date="2019-07" db="EMBL/GenBank/DDBJ databases">
        <title>De Novo Assembly of kiwifruit Actinidia rufa.</title>
        <authorList>
            <person name="Sugita-Konishi S."/>
            <person name="Sato K."/>
            <person name="Mori E."/>
            <person name="Abe Y."/>
            <person name="Kisaki G."/>
            <person name="Hamano K."/>
            <person name="Suezawa K."/>
            <person name="Otani M."/>
            <person name="Fukuda T."/>
            <person name="Manabe T."/>
            <person name="Gomi K."/>
            <person name="Tabuchi M."/>
            <person name="Akimitsu K."/>
            <person name="Kataoka I."/>
        </authorList>
    </citation>
    <scope>NUCLEOTIDE SEQUENCE [LARGE SCALE GENOMIC DNA]</scope>
    <source>
        <strain evidence="4">cv. Fuchu</strain>
    </source>
</reference>
<organism evidence="3 4">
    <name type="scientific">Actinidia rufa</name>
    <dbReference type="NCBI Taxonomy" id="165716"/>
    <lineage>
        <taxon>Eukaryota</taxon>
        <taxon>Viridiplantae</taxon>
        <taxon>Streptophyta</taxon>
        <taxon>Embryophyta</taxon>
        <taxon>Tracheophyta</taxon>
        <taxon>Spermatophyta</taxon>
        <taxon>Magnoliopsida</taxon>
        <taxon>eudicotyledons</taxon>
        <taxon>Gunneridae</taxon>
        <taxon>Pentapetalae</taxon>
        <taxon>asterids</taxon>
        <taxon>Ericales</taxon>
        <taxon>Actinidiaceae</taxon>
        <taxon>Actinidia</taxon>
    </lineage>
</organism>
<dbReference type="EMBL" id="BJWL01000008">
    <property type="protein sequence ID" value="GFY93338.1"/>
    <property type="molecule type" value="Genomic_DNA"/>
</dbReference>
<keyword evidence="2" id="KW-0472">Membrane</keyword>
<keyword evidence="4" id="KW-1185">Reference proteome</keyword>
<accession>A0A7J0F3S0</accession>
<dbReference type="PANTHER" id="PTHR46158:SF10">
    <property type="entry name" value="RING-CH-TYPE DOMAIN-CONTAINING PROTEIN"/>
    <property type="match status" value="1"/>
</dbReference>
<keyword evidence="2" id="KW-1133">Transmembrane helix</keyword>
<evidence type="ECO:0000256" key="2">
    <source>
        <dbReference type="SAM" id="Phobius"/>
    </source>
</evidence>
<gene>
    <name evidence="3" type="ORF">Acr_08g0017340</name>
</gene>
<name>A0A7J0F3S0_9ERIC</name>
<feature type="region of interest" description="Disordered" evidence="1">
    <location>
        <begin position="287"/>
        <end position="309"/>
    </location>
</feature>
<keyword evidence="2" id="KW-0812">Transmembrane</keyword>
<evidence type="ECO:0000313" key="4">
    <source>
        <dbReference type="Proteomes" id="UP000585474"/>
    </source>
</evidence>
<dbReference type="OrthoDB" id="435038at2759"/>
<comment type="caution">
    <text evidence="3">The sequence shown here is derived from an EMBL/GenBank/DDBJ whole genome shotgun (WGS) entry which is preliminary data.</text>
</comment>
<sequence length="309" mass="33432">MLEETWHASYPMSLMCLGITANNCISTKIRLRDPSELAIERQLGGGVSPNSARAGACVFYPLQYVCIWEGSLAIISLLDSSDFLTPQKSGSQIPIHRSRSVPTLNTDGSTRQIDSFSALFRVVPTTPRVAEGKIATLTTAPTKDAVEKCSNSKAVFRLRIRSCVSDGNGDSGEDIREDEAVCRMFLFSSLSVEKMGSDAIAISLPFSCILGLLASMTSTTIVRRKFACLYATVQFALVAVLSVLIATIAGFGGAMSGTSLLFKFLKLRGRWNARSNQYQAARELETAHTTQVDAQPESETGDSRTQHVG</sequence>
<evidence type="ECO:0000256" key="1">
    <source>
        <dbReference type="SAM" id="MobiDB-lite"/>
    </source>
</evidence>
<dbReference type="PANTHER" id="PTHR46158">
    <property type="entry name" value="OS02G0165000 PROTEIN"/>
    <property type="match status" value="1"/>
</dbReference>
<protein>
    <submittedName>
        <fullName evidence="3">RING/U-box superfamily protein</fullName>
    </submittedName>
</protein>
<feature type="transmembrane region" description="Helical" evidence="2">
    <location>
        <begin position="234"/>
        <end position="262"/>
    </location>
</feature>
<proteinExistence type="predicted"/>
<feature type="transmembrane region" description="Helical" evidence="2">
    <location>
        <begin position="199"/>
        <end position="222"/>
    </location>
</feature>